<feature type="transmembrane region" description="Helical" evidence="6">
    <location>
        <begin position="86"/>
        <end position="108"/>
    </location>
</feature>
<evidence type="ECO:0000313" key="8">
    <source>
        <dbReference type="EMBL" id="PWJ95418.1"/>
    </source>
</evidence>
<evidence type="ECO:0000256" key="6">
    <source>
        <dbReference type="RuleBase" id="RU363032"/>
    </source>
</evidence>
<dbReference type="InterPro" id="IPR035906">
    <property type="entry name" value="MetI-like_sf"/>
</dbReference>
<proteinExistence type="inferred from homology"/>
<dbReference type="PANTHER" id="PTHR30177">
    <property type="entry name" value="GLYCINE BETAINE/L-PROLINE TRANSPORT SYSTEM PERMEASE PROTEIN PROW"/>
    <property type="match status" value="1"/>
</dbReference>
<dbReference type="SUPFAM" id="SSF161098">
    <property type="entry name" value="MetI-like"/>
    <property type="match status" value="1"/>
</dbReference>
<dbReference type="PROSITE" id="PS50928">
    <property type="entry name" value="ABC_TM1"/>
    <property type="match status" value="1"/>
</dbReference>
<keyword evidence="3 6" id="KW-0812">Transmembrane</keyword>
<dbReference type="PANTHER" id="PTHR30177:SF4">
    <property type="entry name" value="OSMOPROTECTANT IMPORT PERMEASE PROTEIN OSMW"/>
    <property type="match status" value="1"/>
</dbReference>
<evidence type="ECO:0000256" key="1">
    <source>
        <dbReference type="ARBA" id="ARBA00004141"/>
    </source>
</evidence>
<dbReference type="InterPro" id="IPR000515">
    <property type="entry name" value="MetI-like"/>
</dbReference>
<evidence type="ECO:0000259" key="7">
    <source>
        <dbReference type="PROSITE" id="PS50928"/>
    </source>
</evidence>
<dbReference type="Gene3D" id="1.10.3720.10">
    <property type="entry name" value="MetI-like"/>
    <property type="match status" value="1"/>
</dbReference>
<keyword evidence="4 6" id="KW-1133">Transmembrane helix</keyword>
<keyword evidence="2 6" id="KW-0813">Transport</keyword>
<feature type="transmembrane region" description="Helical" evidence="6">
    <location>
        <begin position="178"/>
        <end position="202"/>
    </location>
</feature>
<dbReference type="CDD" id="cd06261">
    <property type="entry name" value="TM_PBP2"/>
    <property type="match status" value="1"/>
</dbReference>
<accession>A0AA45C7K0</accession>
<evidence type="ECO:0000256" key="2">
    <source>
        <dbReference type="ARBA" id="ARBA00022448"/>
    </source>
</evidence>
<evidence type="ECO:0000256" key="5">
    <source>
        <dbReference type="ARBA" id="ARBA00023136"/>
    </source>
</evidence>
<name>A0AA45C7K0_9BACT</name>
<organism evidence="8 9">
    <name type="scientific">Oceanotoga teriensis</name>
    <dbReference type="NCBI Taxonomy" id="515440"/>
    <lineage>
        <taxon>Bacteria</taxon>
        <taxon>Thermotogati</taxon>
        <taxon>Thermotogota</taxon>
        <taxon>Thermotogae</taxon>
        <taxon>Petrotogales</taxon>
        <taxon>Petrotogaceae</taxon>
        <taxon>Oceanotoga</taxon>
    </lineage>
</organism>
<evidence type="ECO:0000256" key="3">
    <source>
        <dbReference type="ARBA" id="ARBA00022692"/>
    </source>
</evidence>
<dbReference type="GO" id="GO:0055085">
    <property type="term" value="P:transmembrane transport"/>
    <property type="evidence" value="ECO:0007669"/>
    <property type="project" value="InterPro"/>
</dbReference>
<comment type="subcellular location">
    <subcellularLocation>
        <location evidence="6">Cell membrane</location>
        <topology evidence="6">Multi-pass membrane protein</topology>
    </subcellularLocation>
    <subcellularLocation>
        <location evidence="1">Membrane</location>
        <topology evidence="1">Multi-pass membrane protein</topology>
    </subcellularLocation>
</comment>
<reference evidence="8 9" key="1">
    <citation type="submission" date="2018-05" db="EMBL/GenBank/DDBJ databases">
        <title>Genomic Encyclopedia of Type Strains, Phase IV (KMG-IV): sequencing the most valuable type-strain genomes for metagenomic binning, comparative biology and taxonomic classification.</title>
        <authorList>
            <person name="Goeker M."/>
        </authorList>
    </citation>
    <scope>NUCLEOTIDE SEQUENCE [LARGE SCALE GENOMIC DNA]</scope>
    <source>
        <strain evidence="8 9">DSM 24906</strain>
    </source>
</reference>
<dbReference type="Pfam" id="PF00528">
    <property type="entry name" value="BPD_transp_1"/>
    <property type="match status" value="1"/>
</dbReference>
<dbReference type="Proteomes" id="UP000245921">
    <property type="component" value="Unassembled WGS sequence"/>
</dbReference>
<dbReference type="FunFam" id="1.10.3720.10:FF:000001">
    <property type="entry name" value="Glycine betaine ABC transporter, permease"/>
    <property type="match status" value="1"/>
</dbReference>
<feature type="domain" description="ABC transmembrane type-1" evidence="7">
    <location>
        <begin position="18"/>
        <end position="199"/>
    </location>
</feature>
<keyword evidence="9" id="KW-1185">Reference proteome</keyword>
<sequence length="217" mass="23598">MNIFKFYNENLDYLFLKTYEHLYIFIISWLLAVIIGILIGIFVSRPKRKKTGELIINIMSTTQAIPSIAVIALVFIFLGIGATPAIFALFLYSLVPIIFNTASGLLSVDKKLIEAAKGMGMTNFHILFRIEIPMSISSIFSGLRNSAVINIATTTVASAVGAGGLGELIFIGLSAFDYTMILAGALPVSLLAVIIDQILGLIEKFLTSKGIKMITEN</sequence>
<dbReference type="GO" id="GO:0005886">
    <property type="term" value="C:plasma membrane"/>
    <property type="evidence" value="ECO:0007669"/>
    <property type="project" value="UniProtKB-SubCell"/>
</dbReference>
<protein>
    <submittedName>
        <fullName evidence="8">Osmoprotectant transport system permease protein</fullName>
    </submittedName>
</protein>
<dbReference type="InterPro" id="IPR051204">
    <property type="entry name" value="ABC_transp_perm/SBD"/>
</dbReference>
<gene>
    <name evidence="8" type="ORF">C7380_10545</name>
</gene>
<dbReference type="EMBL" id="QGGI01000005">
    <property type="protein sequence ID" value="PWJ95418.1"/>
    <property type="molecule type" value="Genomic_DNA"/>
</dbReference>
<feature type="transmembrane region" description="Helical" evidence="6">
    <location>
        <begin position="22"/>
        <end position="43"/>
    </location>
</feature>
<keyword evidence="5 6" id="KW-0472">Membrane</keyword>
<comment type="similarity">
    <text evidence="6">Belongs to the binding-protein-dependent transport system permease family.</text>
</comment>
<dbReference type="AlphaFoldDB" id="A0AA45C7K0"/>
<evidence type="ECO:0000313" key="9">
    <source>
        <dbReference type="Proteomes" id="UP000245921"/>
    </source>
</evidence>
<feature type="transmembrane region" description="Helical" evidence="6">
    <location>
        <begin position="55"/>
        <end position="80"/>
    </location>
</feature>
<dbReference type="GO" id="GO:0031460">
    <property type="term" value="P:glycine betaine transport"/>
    <property type="evidence" value="ECO:0007669"/>
    <property type="project" value="TreeGrafter"/>
</dbReference>
<feature type="transmembrane region" description="Helical" evidence="6">
    <location>
        <begin position="147"/>
        <end position="172"/>
    </location>
</feature>
<dbReference type="RefSeq" id="WP_109604332.1">
    <property type="nucleotide sequence ID" value="NZ_JAMHJO010000003.1"/>
</dbReference>
<evidence type="ECO:0000256" key="4">
    <source>
        <dbReference type="ARBA" id="ARBA00022989"/>
    </source>
</evidence>
<comment type="caution">
    <text evidence="8">The sequence shown here is derived from an EMBL/GenBank/DDBJ whole genome shotgun (WGS) entry which is preliminary data.</text>
</comment>